<keyword evidence="1" id="KW-0812">Transmembrane</keyword>
<dbReference type="EMBL" id="KI546164">
    <property type="protein sequence ID" value="EST42349.1"/>
    <property type="molecule type" value="Genomic_DNA"/>
</dbReference>
<feature type="transmembrane region" description="Helical" evidence="1">
    <location>
        <begin position="16"/>
        <end position="41"/>
    </location>
</feature>
<proteinExistence type="predicted"/>
<keyword evidence="1" id="KW-0472">Membrane</keyword>
<evidence type="ECO:0000256" key="1">
    <source>
        <dbReference type="SAM" id="Phobius"/>
    </source>
</evidence>
<name>V6LNN6_9EUKA</name>
<accession>V6LNN6</accession>
<dbReference type="VEuPathDB" id="GiardiaDB:SS50377_26028"/>
<dbReference type="AlphaFoldDB" id="V6LNN6"/>
<feature type="transmembrane region" description="Helical" evidence="1">
    <location>
        <begin position="300"/>
        <end position="320"/>
    </location>
</feature>
<gene>
    <name evidence="2" type="ORF">SS50377_18140</name>
</gene>
<evidence type="ECO:0000313" key="2">
    <source>
        <dbReference type="EMBL" id="EST42349.1"/>
    </source>
</evidence>
<reference evidence="2" key="1">
    <citation type="journal article" date="2014" name="PLoS Genet.">
        <title>The Genome of Spironucleus salmonicida Highlights a Fish Pathogen Adapted to Fluctuating Environments.</title>
        <authorList>
            <person name="Xu F."/>
            <person name="Jerlstrom-Hultqvist J."/>
            <person name="Einarsson E."/>
            <person name="Astvaldsson A."/>
            <person name="Svard S.G."/>
            <person name="Andersson J.O."/>
        </authorList>
    </citation>
    <scope>NUCLEOTIDE SEQUENCE</scope>
</reference>
<feature type="transmembrane region" description="Helical" evidence="1">
    <location>
        <begin position="332"/>
        <end position="353"/>
    </location>
</feature>
<organism evidence="2">
    <name type="scientific">Spironucleus salmonicida</name>
    <dbReference type="NCBI Taxonomy" id="348837"/>
    <lineage>
        <taxon>Eukaryota</taxon>
        <taxon>Metamonada</taxon>
        <taxon>Diplomonadida</taxon>
        <taxon>Hexamitidae</taxon>
        <taxon>Hexamitinae</taxon>
        <taxon>Spironucleus</taxon>
    </lineage>
</organism>
<sequence length="370" mass="42914">MNKPLSQFFLFRARSLTVIVVAQLILPLLMAIGLSGMIFLISNSLFTSNSVNIDIPTLPKLPQNEDFVYLSASPNTELTRDLLDFVLAKNGLKGHRTRFFESPEEANSYFAKKNLFTNQSFDVEFARQVFCDDVLQVADTCNSTFLDTFQDDLHNRYPQYSGPLLNDEIFIHINILQSEEMIQNMPLNLTVEVVVNNSFLEKLLVEQPDPLFQQFTFGWKKAFWTGYGIALQTQIDQYLVDYFAKVDYHISHNFLEPLRHRVDDVMNINLLLASLTRFRLLLSFLWQLSSQRRTEIISMWFLSGQECSIILSILLLWFSLLSQPWYPLKPSSSLATMSVYCLSPVLLLVSAWWRLWHLLQLSRLVQILYP</sequence>
<protein>
    <submittedName>
        <fullName evidence="2">ABC transporter family protein</fullName>
    </submittedName>
</protein>
<keyword evidence="1" id="KW-1133">Transmembrane helix</keyword>